<dbReference type="KEGG" id="trz:GWP43_09260"/>
<gene>
    <name evidence="3" type="ORF">GWP43_09260</name>
</gene>
<reference evidence="3 4" key="1">
    <citation type="submission" date="2020-01" db="EMBL/GenBank/DDBJ databases">
        <title>Complete genome sequence of a human oral phylogroup 1 Treponema sp. strain ATCC 700766, originally isolated from periodontitis dental plaque.</title>
        <authorList>
            <person name="Chan Y."/>
            <person name="Huo Y.-B."/>
            <person name="Yu X.-L."/>
            <person name="Zeng H."/>
            <person name="Leung W.-K."/>
            <person name="Watt R.M."/>
        </authorList>
    </citation>
    <scope>NUCLEOTIDE SEQUENCE [LARGE SCALE GENOMIC DNA]</scope>
    <source>
        <strain evidence="3 4">OMZ 804</strain>
    </source>
</reference>
<evidence type="ECO:0000313" key="4">
    <source>
        <dbReference type="Proteomes" id="UP000464374"/>
    </source>
</evidence>
<protein>
    <submittedName>
        <fullName evidence="3">Uncharacterized protein</fullName>
    </submittedName>
</protein>
<proteinExistence type="predicted"/>
<dbReference type="EMBL" id="CP048020">
    <property type="protein sequence ID" value="QHX43592.1"/>
    <property type="molecule type" value="Genomic_DNA"/>
</dbReference>
<feature type="region of interest" description="Disordered" evidence="1">
    <location>
        <begin position="449"/>
        <end position="471"/>
    </location>
</feature>
<dbReference type="Proteomes" id="UP000464374">
    <property type="component" value="Chromosome"/>
</dbReference>
<feature type="transmembrane region" description="Helical" evidence="2">
    <location>
        <begin position="559"/>
        <end position="581"/>
    </location>
</feature>
<keyword evidence="2" id="KW-0472">Membrane</keyword>
<keyword evidence="2" id="KW-1133">Transmembrane helix</keyword>
<feature type="transmembrane region" description="Helical" evidence="2">
    <location>
        <begin position="533"/>
        <end position="553"/>
    </location>
</feature>
<name>A0A6P1Y3T8_9SPIR</name>
<dbReference type="InterPro" id="IPR016024">
    <property type="entry name" value="ARM-type_fold"/>
</dbReference>
<feature type="transmembrane region" description="Helical" evidence="2">
    <location>
        <begin position="588"/>
        <end position="610"/>
    </location>
</feature>
<feature type="transmembrane region" description="Helical" evidence="2">
    <location>
        <begin position="622"/>
        <end position="642"/>
    </location>
</feature>
<organism evidence="3 4">
    <name type="scientific">Treponema vincentii</name>
    <dbReference type="NCBI Taxonomy" id="69710"/>
    <lineage>
        <taxon>Bacteria</taxon>
        <taxon>Pseudomonadati</taxon>
        <taxon>Spirochaetota</taxon>
        <taxon>Spirochaetia</taxon>
        <taxon>Spirochaetales</taxon>
        <taxon>Treponemataceae</taxon>
        <taxon>Treponema</taxon>
    </lineage>
</organism>
<feature type="compositionally biased region" description="Low complexity" evidence="1">
    <location>
        <begin position="459"/>
        <end position="470"/>
    </location>
</feature>
<evidence type="ECO:0000256" key="1">
    <source>
        <dbReference type="SAM" id="MobiDB-lite"/>
    </source>
</evidence>
<accession>A0A6P1Y3T8</accession>
<keyword evidence="2" id="KW-0812">Transmembrane</keyword>
<dbReference type="AlphaFoldDB" id="A0A6P1Y3T8"/>
<evidence type="ECO:0000256" key="2">
    <source>
        <dbReference type="SAM" id="Phobius"/>
    </source>
</evidence>
<evidence type="ECO:0000313" key="3">
    <source>
        <dbReference type="EMBL" id="QHX43592.1"/>
    </source>
</evidence>
<feature type="transmembrane region" description="Helical" evidence="2">
    <location>
        <begin position="499"/>
        <end position="521"/>
    </location>
</feature>
<dbReference type="SUPFAM" id="SSF48371">
    <property type="entry name" value="ARM repeat"/>
    <property type="match status" value="1"/>
</dbReference>
<sequence>MASITYRIGGTYNGQAISQAQNGLSSLSDIAGKLKGAFVAVTAALAVKKIINFSNECTQAYGVQEEALNRLSQAVRNNNKLTQASFKSIVDYTGKLQGKSIYGDEILQGQAAYIASLGYEEKEIKKVLKAAVELSSAGVGDLDSNVKNLTKTLSGQKGKLGELIPEMKNLTEEQLKNGEALDIVASKYNGFAESLSQNTLKGVTAQFGNLVGDIKEKLGGIAGALKFEGMKGMLPILENINTFLEANADKITNLFLNLPEVATASFTLVKGILKRLFTIEGFVNFFKTVGKLSITIFKNMMLVLWNVVQAVGTTIWEPLKTGFEWIGYEIKAAFNAVINFFIQGINNVVGWFTDKINWAIEKINTVNEFLGKEKLIKIEKAPQIELLVKSEKPEKVDTQKIVDSWKNVGTGIVDGVEETVGAYKKTTEDLGKQFNKEIGEFKNTVNDIMNRPVHKESSSDTGSSSASSTGEIIQQTNKSSSALTKFTGILKALGEVGEIVSLILESNPIGLIVMLVGKFIAALTKACPEFEKFINGITEIMTVAATIVAPLVSEIFSPLVSILHSIGEIVGAVLLPVFSVINEILTPFLDVLVILFDIITPIITVVSQLVSVFLKLTPVIKIFQVALELFANILKFLYTYIIKPVVNFLMTMVESVGNFFIRIWNKIVQVLKSINIFGWRPFRGLQEATEIHFNRLGDLEDGKTKSSEEKKESSSRGASYTAAKDIYVNIYYNHSYVNGDAREIALQIRDEIKNAERLGR</sequence>